<evidence type="ECO:0000256" key="2">
    <source>
        <dbReference type="ARBA" id="ARBA00005704"/>
    </source>
</evidence>
<evidence type="ECO:0000256" key="5">
    <source>
        <dbReference type="ARBA" id="ARBA00057462"/>
    </source>
</evidence>
<comment type="subunit">
    <text evidence="3">Homotetramer.</text>
</comment>
<dbReference type="Proteomes" id="UP000769157">
    <property type="component" value="Unassembled WGS sequence"/>
</dbReference>
<dbReference type="SUPFAM" id="SSF51621">
    <property type="entry name" value="Phosphoenolpyruvate/pyruvate domain"/>
    <property type="match status" value="1"/>
</dbReference>
<feature type="binding site" evidence="7">
    <location>
        <position position="168"/>
    </location>
    <ligand>
        <name>Mg(2+)</name>
        <dbReference type="ChEBI" id="CHEBI:18420"/>
    </ligand>
</feature>
<dbReference type="GO" id="GO:0046421">
    <property type="term" value="F:methylisocitrate lyase activity"/>
    <property type="evidence" value="ECO:0007669"/>
    <property type="project" value="UniProtKB-EC"/>
</dbReference>
<dbReference type="Gene3D" id="3.20.20.60">
    <property type="entry name" value="Phosphoenolpyruvate-binding domains"/>
    <property type="match status" value="1"/>
</dbReference>
<dbReference type="InterPro" id="IPR015813">
    <property type="entry name" value="Pyrv/PenolPyrv_kinase-like_dom"/>
</dbReference>
<evidence type="ECO:0000256" key="3">
    <source>
        <dbReference type="ARBA" id="ARBA00011881"/>
    </source>
</evidence>
<dbReference type="GO" id="GO:0046872">
    <property type="term" value="F:metal ion binding"/>
    <property type="evidence" value="ECO:0007669"/>
    <property type="project" value="UniProtKB-KW"/>
</dbReference>
<dbReference type="GO" id="GO:0019752">
    <property type="term" value="P:carboxylic acid metabolic process"/>
    <property type="evidence" value="ECO:0007669"/>
    <property type="project" value="InterPro"/>
</dbReference>
<dbReference type="Pfam" id="PF00463">
    <property type="entry name" value="ICL"/>
    <property type="match status" value="1"/>
</dbReference>
<dbReference type="Gene3D" id="1.10.10.850">
    <property type="match status" value="1"/>
</dbReference>
<dbReference type="InterPro" id="IPR040442">
    <property type="entry name" value="Pyrv_kinase-like_dom_sf"/>
</dbReference>
<comment type="caution">
    <text evidence="8">The sequence shown here is derived from an EMBL/GenBank/DDBJ whole genome shotgun (WGS) entry which is preliminary data.</text>
</comment>
<dbReference type="OrthoDB" id="4078635at2759"/>
<comment type="cofactor">
    <cofactor evidence="7">
        <name>Mg(2+)</name>
        <dbReference type="ChEBI" id="CHEBI:18420"/>
    </cofactor>
    <text evidence="7">Can also use Mn(2+) ion.</text>
</comment>
<dbReference type="EMBL" id="JAEUBE010000439">
    <property type="protein sequence ID" value="KAH3661497.1"/>
    <property type="molecule type" value="Genomic_DNA"/>
</dbReference>
<gene>
    <name evidence="8" type="ORF">OGAPHI_006344</name>
</gene>
<dbReference type="PIRSF" id="PIRSF001362">
    <property type="entry name" value="Isocit_lyase"/>
    <property type="match status" value="1"/>
</dbReference>
<keyword evidence="9" id="KW-1185">Reference proteome</keyword>
<dbReference type="GO" id="GO:0004451">
    <property type="term" value="F:isocitrate lyase activity"/>
    <property type="evidence" value="ECO:0007669"/>
    <property type="project" value="InterPro"/>
</dbReference>
<comment type="similarity">
    <text evidence="2 6">Belongs to the isocitrate lyase/PEP mutase superfamily. Isocitrate lyase family.</text>
</comment>
<keyword evidence="7" id="KW-0460">Magnesium</keyword>
<protein>
    <recommendedName>
        <fullName evidence="6">Isocitrate lyase</fullName>
    </recommendedName>
</protein>
<evidence type="ECO:0000256" key="6">
    <source>
        <dbReference type="PIRNR" id="PIRNR001362"/>
    </source>
</evidence>
<keyword evidence="4 6" id="KW-0456">Lyase</keyword>
<reference evidence="8" key="2">
    <citation type="submission" date="2021-01" db="EMBL/GenBank/DDBJ databases">
        <authorList>
            <person name="Schikora-Tamarit M.A."/>
        </authorList>
    </citation>
    <scope>NUCLEOTIDE SEQUENCE</scope>
    <source>
        <strain evidence="8">CBS6075</strain>
    </source>
</reference>
<reference evidence="8" key="1">
    <citation type="journal article" date="2021" name="Open Biol.">
        <title>Shared evolutionary footprints suggest mitochondrial oxidative damage underlies multiple complex I losses in fungi.</title>
        <authorList>
            <person name="Schikora-Tamarit M.A."/>
            <person name="Marcet-Houben M."/>
            <person name="Nosek J."/>
            <person name="Gabaldon T."/>
        </authorList>
    </citation>
    <scope>NUCLEOTIDE SEQUENCE</scope>
    <source>
        <strain evidence="8">CBS6075</strain>
    </source>
</reference>
<proteinExistence type="inferred from homology"/>
<sequence length="519" mass="59118">MTIRDQEEERIQSEIASIEKWWASEKQARLKRPYSARDVAVMRNSIELNHQVSSQQAVKLWNLFEEKIAKKEPLLTYGAVDPILLSQLSKSGLEIGYVSGAVCGLSNVAEPSMDTADYPWDTVPNTVQKLVNSQLWHDRRQNHLRSLMTPEQRAATPKVDYLVPLIADGDMGFGSTTGIMKFTKKFVEAGVAMFHLDDLAIGMKRFTIGEGRTVVPTCEYLKRLTAARFQLDLMGAETLLMGRADSMHAEYISSVIDPRDHGYVQGVTNPDCEPLIEAMVKAQRNGEDYKTARKLWMEKACLLTFDEAVEKVATKEEYQEYLTLFKDSKFKSINQRRQHASQVVAKQVFFDWDAARSTDGQYFLKHTLDHVIDRAIASLPITDTTWARMDSPKWDEIVRFHEVLRKIDSKRAYGFGYTGRYDYKAAGFSDEQLKNLQFDLAEMGIVFQTQPIYACQGLNMVSLEFGKMFKKEGIYGYNRDIVVPCKENETDGFETAWCGAKLSDTQMFMADSLDVTLPY</sequence>
<dbReference type="RefSeq" id="XP_046058610.1">
    <property type="nucleotide sequence ID" value="XM_046207622.1"/>
</dbReference>
<evidence type="ECO:0000313" key="8">
    <source>
        <dbReference type="EMBL" id="KAH3661497.1"/>
    </source>
</evidence>
<organism evidence="8 9">
    <name type="scientific">Ogataea philodendri</name>
    <dbReference type="NCBI Taxonomy" id="1378263"/>
    <lineage>
        <taxon>Eukaryota</taxon>
        <taxon>Fungi</taxon>
        <taxon>Dikarya</taxon>
        <taxon>Ascomycota</taxon>
        <taxon>Saccharomycotina</taxon>
        <taxon>Pichiomycetes</taxon>
        <taxon>Pichiales</taxon>
        <taxon>Pichiaceae</taxon>
        <taxon>Ogataea</taxon>
    </lineage>
</organism>
<dbReference type="PANTHER" id="PTHR21631">
    <property type="entry name" value="ISOCITRATE LYASE/MALATE SYNTHASE"/>
    <property type="match status" value="1"/>
</dbReference>
<comment type="function">
    <text evidence="5">Catalyzes the formation of succinate and glyoxylate from isocitrate, a key step of the glyoxylate cycle, which operates as an anaplerotic route for replenishing the tricarboxylic acid cycle. Required for growth on ethanol or acetate, but dispensable when fermentable carbon sources are available. Also acts on 2-methylisocitrate.</text>
</comment>
<evidence type="ECO:0000313" key="9">
    <source>
        <dbReference type="Proteomes" id="UP000769157"/>
    </source>
</evidence>
<evidence type="ECO:0000256" key="1">
    <source>
        <dbReference type="ARBA" id="ARBA00001050"/>
    </source>
</evidence>
<dbReference type="AlphaFoldDB" id="A0A9P8NYF4"/>
<keyword evidence="7" id="KW-0479">Metal-binding</keyword>
<name>A0A9P8NYF4_9ASCO</name>
<dbReference type="NCBIfam" id="TIGR01346">
    <property type="entry name" value="isocit_lyase"/>
    <property type="match status" value="1"/>
</dbReference>
<dbReference type="PANTHER" id="PTHR21631:SF3">
    <property type="entry name" value="BIFUNCTIONAL GLYOXYLATE CYCLE PROTEIN"/>
    <property type="match status" value="1"/>
</dbReference>
<evidence type="ECO:0000256" key="4">
    <source>
        <dbReference type="ARBA" id="ARBA00023239"/>
    </source>
</evidence>
<accession>A0A9P8NYF4</accession>
<dbReference type="InterPro" id="IPR006254">
    <property type="entry name" value="Isocitrate_lyase"/>
</dbReference>
<dbReference type="GeneID" id="70238308"/>
<evidence type="ECO:0000256" key="7">
    <source>
        <dbReference type="PIRSR" id="PIRSR001362-3"/>
    </source>
</evidence>
<comment type="catalytic activity">
    <reaction evidence="1">
        <text>(2S,3R)-3-hydroxybutane-1,2,3-tricarboxylate = pyruvate + succinate</text>
        <dbReference type="Rhea" id="RHEA:16809"/>
        <dbReference type="ChEBI" id="CHEBI:15361"/>
        <dbReference type="ChEBI" id="CHEBI:30031"/>
        <dbReference type="ChEBI" id="CHEBI:57429"/>
        <dbReference type="EC" id="4.1.3.30"/>
    </reaction>
</comment>